<dbReference type="GO" id="GO:0005886">
    <property type="term" value="C:plasma membrane"/>
    <property type="evidence" value="ECO:0007669"/>
    <property type="project" value="TreeGrafter"/>
</dbReference>
<organism evidence="3 4">
    <name type="scientific">Leptospira idonii</name>
    <dbReference type="NCBI Taxonomy" id="1193500"/>
    <lineage>
        <taxon>Bacteria</taxon>
        <taxon>Pseudomonadati</taxon>
        <taxon>Spirochaetota</taxon>
        <taxon>Spirochaetia</taxon>
        <taxon>Leptospirales</taxon>
        <taxon>Leptospiraceae</taxon>
        <taxon>Leptospira</taxon>
    </lineage>
</organism>
<keyword evidence="1" id="KW-1133">Transmembrane helix</keyword>
<dbReference type="RefSeq" id="WP_135760729.1">
    <property type="nucleotide sequence ID" value="NZ_RQHW01000042.1"/>
</dbReference>
<dbReference type="OrthoDB" id="9782395at2"/>
<dbReference type="Proteomes" id="UP000298058">
    <property type="component" value="Unassembled WGS sequence"/>
</dbReference>
<dbReference type="InterPro" id="IPR003848">
    <property type="entry name" value="DUF218"/>
</dbReference>
<dbReference type="GO" id="GO:0043164">
    <property type="term" value="P:Gram-negative-bacterium-type cell wall biogenesis"/>
    <property type="evidence" value="ECO:0007669"/>
    <property type="project" value="TreeGrafter"/>
</dbReference>
<name>A0A4V3JXX4_9LEPT</name>
<dbReference type="InterPro" id="IPR014729">
    <property type="entry name" value="Rossmann-like_a/b/a_fold"/>
</dbReference>
<feature type="transmembrane region" description="Helical" evidence="1">
    <location>
        <begin position="12"/>
        <end position="33"/>
    </location>
</feature>
<feature type="transmembrane region" description="Helical" evidence="1">
    <location>
        <begin position="40"/>
        <end position="62"/>
    </location>
</feature>
<protein>
    <submittedName>
        <fullName evidence="3">YdcF family protein</fullName>
    </submittedName>
</protein>
<proteinExistence type="predicted"/>
<dbReference type="CDD" id="cd06259">
    <property type="entry name" value="YdcF-like"/>
    <property type="match status" value="1"/>
</dbReference>
<dbReference type="Gene3D" id="3.40.50.620">
    <property type="entry name" value="HUPs"/>
    <property type="match status" value="1"/>
</dbReference>
<reference evidence="3" key="1">
    <citation type="journal article" date="2019" name="PLoS Negl. Trop. Dis.">
        <title>Revisiting the worldwide diversity of Leptospira species in the environment.</title>
        <authorList>
            <person name="Vincent A.T."/>
            <person name="Schiettekatte O."/>
            <person name="Bourhy P."/>
            <person name="Veyrier F.J."/>
            <person name="Picardeau M."/>
        </authorList>
    </citation>
    <scope>NUCLEOTIDE SEQUENCE [LARGE SCALE GENOMIC DNA]</scope>
    <source>
        <strain evidence="3">201300427</strain>
    </source>
</reference>
<evidence type="ECO:0000256" key="1">
    <source>
        <dbReference type="SAM" id="Phobius"/>
    </source>
</evidence>
<comment type="caution">
    <text evidence="3">The sequence shown here is derived from an EMBL/GenBank/DDBJ whole genome shotgun (WGS) entry which is preliminary data.</text>
</comment>
<dbReference type="PANTHER" id="PTHR30336:SF4">
    <property type="entry name" value="ENVELOPE BIOGENESIS FACTOR ELYC"/>
    <property type="match status" value="1"/>
</dbReference>
<dbReference type="PANTHER" id="PTHR30336">
    <property type="entry name" value="INNER MEMBRANE PROTEIN, PROBABLE PERMEASE"/>
    <property type="match status" value="1"/>
</dbReference>
<dbReference type="EMBL" id="RQHW01000042">
    <property type="protein sequence ID" value="TGN19046.1"/>
    <property type="molecule type" value="Genomic_DNA"/>
</dbReference>
<evidence type="ECO:0000313" key="4">
    <source>
        <dbReference type="Proteomes" id="UP000298058"/>
    </source>
</evidence>
<keyword evidence="1" id="KW-0472">Membrane</keyword>
<dbReference type="Pfam" id="PF02698">
    <property type="entry name" value="DUF218"/>
    <property type="match status" value="1"/>
</dbReference>
<dbReference type="GO" id="GO:0000270">
    <property type="term" value="P:peptidoglycan metabolic process"/>
    <property type="evidence" value="ECO:0007669"/>
    <property type="project" value="TreeGrafter"/>
</dbReference>
<dbReference type="AlphaFoldDB" id="A0A4V3JXX4"/>
<evidence type="ECO:0000259" key="2">
    <source>
        <dbReference type="Pfam" id="PF02698"/>
    </source>
</evidence>
<accession>A0A4V3JXX4</accession>
<feature type="domain" description="DUF218" evidence="2">
    <location>
        <begin position="81"/>
        <end position="248"/>
    </location>
</feature>
<keyword evidence="4" id="KW-1185">Reference proteome</keyword>
<sequence length="258" mass="29075">MNDLFFTLSKILTLFIFPFPLFFLLSFVSILFVRGFRPKLILSILIFFLGIFSNFFVANTLIRSLEKPYPPVSIEAVPPSEAVIVLGGMVQTISSIPGRPELNDSSDRLVDAVRIYKKGKAKKILFTGGSGVLFADKYREADLALQVMTDLGVPKEDILIERDSKNTYENALFTSRILAAEGIKETILVTSAFHFRRAAACFRKQRVQFYSFPTDFKSLSTDSAAFDLWIPSPGYLEISTMAIKEWIGILAYEFKGYL</sequence>
<evidence type="ECO:0000313" key="3">
    <source>
        <dbReference type="EMBL" id="TGN19046.1"/>
    </source>
</evidence>
<gene>
    <name evidence="3" type="ORF">EHS15_11605</name>
</gene>
<dbReference type="InterPro" id="IPR051599">
    <property type="entry name" value="Cell_Envelope_Assoc"/>
</dbReference>
<keyword evidence="1" id="KW-0812">Transmembrane</keyword>